<protein>
    <submittedName>
        <fullName evidence="2">Uncharacterized protein</fullName>
    </submittedName>
</protein>
<sequence>MAHFALISSSRGRAALLAGVAALTLTACGADDIASPGEGTIVLPAPAPAPAPAPTPTPTPTTVTPTAACPTIAGPDQLTNLGTISGPQGEWRNCGFPARFTATTAIPKVAGVIYSLPGRVDVGTDQGASSTNTVVTLTIDPGVTVFGATGVSYLVVNRGNRIDAVGTPTQPIVFTGRGNVVGSADDQTSQLWGGVVLLGRAPITDCLAPGAAPGTVACERDTEGTSNALYGGAQPADNSGRMSYVQIRYSGFILSANSELQGLTPSGVGSGTQIDNIQIHNSSDDGIEVFGGRVNMKRLVITGAEDDNLDTDVGYKGNIQYVIAVQRAGGAVGDSIIEADSNGNEEAVPRQAVNLSNFTFIQRSTSGANATAMLIRGGADYNMSNGIVIAPGLSCLRLNSATTTRATVDAALDELGAPKFNSVQMQCGSSPFTGSGGVTNADVQTLFTAGTNNSFGYTPSLVSLFINGATETGITPFNARSLNAFFDTTSYIGAVRDANDTWYTGWTCNSSTANFGSASRACTLIPT</sequence>
<feature type="chain" id="PRO_5027049647" evidence="1">
    <location>
        <begin position="30"/>
        <end position="527"/>
    </location>
</feature>
<dbReference type="RefSeq" id="WP_169945304.1">
    <property type="nucleotide sequence ID" value="NZ_CP053015.1"/>
</dbReference>
<keyword evidence="1" id="KW-0732">Signal</keyword>
<organism evidence="2 3">
    <name type="scientific">Sphingomonas lacunae</name>
    <dbReference type="NCBI Taxonomy" id="2698828"/>
    <lineage>
        <taxon>Bacteria</taxon>
        <taxon>Pseudomonadati</taxon>
        <taxon>Pseudomonadota</taxon>
        <taxon>Alphaproteobacteria</taxon>
        <taxon>Sphingomonadales</taxon>
        <taxon>Sphingomonadaceae</taxon>
        <taxon>Sphingomonas</taxon>
    </lineage>
</organism>
<feature type="signal peptide" evidence="1">
    <location>
        <begin position="1"/>
        <end position="29"/>
    </location>
</feature>
<dbReference type="EMBL" id="CP053015">
    <property type="protein sequence ID" value="QJQ32251.1"/>
    <property type="molecule type" value="Genomic_DNA"/>
</dbReference>
<dbReference type="PANTHER" id="PTHR41339">
    <property type="entry name" value="LIPL48"/>
    <property type="match status" value="1"/>
</dbReference>
<dbReference type="Proteomes" id="UP000503018">
    <property type="component" value="Chromosome"/>
</dbReference>
<dbReference type="PANTHER" id="PTHR41339:SF1">
    <property type="entry name" value="SECRETED PROTEIN"/>
    <property type="match status" value="1"/>
</dbReference>
<reference evidence="2 3" key="1">
    <citation type="submission" date="2020-01" db="EMBL/GenBank/DDBJ databases">
        <title>Sphingomonas sp. strain CSW-10.</title>
        <authorList>
            <person name="Chen W.-M."/>
        </authorList>
    </citation>
    <scope>NUCLEOTIDE SEQUENCE [LARGE SCALE GENOMIC DNA]</scope>
    <source>
        <strain evidence="2 3">CSW-10</strain>
    </source>
</reference>
<name>A0A6M4AYX2_9SPHN</name>
<accession>A0A6M4AYX2</accession>
<dbReference type="KEGG" id="slan:GV829_07105"/>
<keyword evidence="3" id="KW-1185">Reference proteome</keyword>
<evidence type="ECO:0000256" key="1">
    <source>
        <dbReference type="SAM" id="SignalP"/>
    </source>
</evidence>
<gene>
    <name evidence="2" type="ORF">GV829_07105</name>
</gene>
<proteinExistence type="predicted"/>
<evidence type="ECO:0000313" key="3">
    <source>
        <dbReference type="Proteomes" id="UP000503018"/>
    </source>
</evidence>
<evidence type="ECO:0000313" key="2">
    <source>
        <dbReference type="EMBL" id="QJQ32251.1"/>
    </source>
</evidence>
<dbReference type="AlphaFoldDB" id="A0A6M4AYX2"/>